<dbReference type="Proteomes" id="UP001523216">
    <property type="component" value="Unassembled WGS sequence"/>
</dbReference>
<sequence>MKFPFRMRWSISGSASLERYVANPSELRRSFEIVTLDARYAEVVCEVDLLPLNPRPYEPVMVQFLVGHPTAARITVHGDGDTHLVRVPGFAGVEDEVRIVRGSGTAPAEPGTLMVPAGSVFELVEAICAHNEPPGPVELVEQDMD</sequence>
<evidence type="ECO:0000313" key="2">
    <source>
        <dbReference type="Proteomes" id="UP001523216"/>
    </source>
</evidence>
<gene>
    <name evidence="1" type="ORF">LXN57_42915</name>
</gene>
<comment type="caution">
    <text evidence="1">The sequence shown here is derived from an EMBL/GenBank/DDBJ whole genome shotgun (WGS) entry which is preliminary data.</text>
</comment>
<protein>
    <submittedName>
        <fullName evidence="1">Uncharacterized protein</fullName>
    </submittedName>
</protein>
<dbReference type="RefSeq" id="WP_251804058.1">
    <property type="nucleotide sequence ID" value="NZ_JAMQOL010000075.1"/>
</dbReference>
<evidence type="ECO:0000313" key="1">
    <source>
        <dbReference type="EMBL" id="MCM4084306.1"/>
    </source>
</evidence>
<reference evidence="1 2" key="1">
    <citation type="submission" date="2022-06" db="EMBL/GenBank/DDBJ databases">
        <title>Actinoplanes abujensis sp. nov., isolated from Nigerian arid soil.</title>
        <authorList>
            <person name="Ding P."/>
        </authorList>
    </citation>
    <scope>NUCLEOTIDE SEQUENCE [LARGE SCALE GENOMIC DNA]</scope>
    <source>
        <strain evidence="2">TRM88002</strain>
    </source>
</reference>
<accession>A0ABT0YE35</accession>
<dbReference type="EMBL" id="JAMQOL010000075">
    <property type="protein sequence ID" value="MCM4084306.1"/>
    <property type="molecule type" value="Genomic_DNA"/>
</dbReference>
<keyword evidence="2" id="KW-1185">Reference proteome</keyword>
<name>A0ABT0YE35_9ACTN</name>
<organism evidence="1 2">
    <name type="scientific">Paractinoplanes hotanensis</name>
    <dbReference type="NCBI Taxonomy" id="2906497"/>
    <lineage>
        <taxon>Bacteria</taxon>
        <taxon>Bacillati</taxon>
        <taxon>Actinomycetota</taxon>
        <taxon>Actinomycetes</taxon>
        <taxon>Micromonosporales</taxon>
        <taxon>Micromonosporaceae</taxon>
        <taxon>Paractinoplanes</taxon>
    </lineage>
</organism>
<proteinExistence type="predicted"/>